<sequence>MRTAARLRPTVLAAVLALALAPAAALAAPTEVPVVAAAKDWATVHDGGQVAVEVLANDRYDRSAGPARVSLLYVSNGLHAVAGGNGKVYVIADPGVAGRPDLGVKYRLTVAGRTSDTWIAVTARPTEAVALKDWATVVAGGQVAVDVLANDRHVGGTPRVEVVTTSAGLTAVVGGNRKVYVVADPRTAGRANLGVKYRLTVNHRVAETWIAVTSRR</sequence>
<dbReference type="EMBL" id="JAVYII010000011">
    <property type="protein sequence ID" value="MDT9595301.1"/>
    <property type="molecule type" value="Genomic_DNA"/>
</dbReference>
<evidence type="ECO:0000313" key="2">
    <source>
        <dbReference type="EMBL" id="MDT9595301.1"/>
    </source>
</evidence>
<name>A0ABU3Q1B1_9ACTN</name>
<dbReference type="RefSeq" id="WP_315735901.1">
    <property type="nucleotide sequence ID" value="NZ_JAVYII010000011.1"/>
</dbReference>
<feature type="chain" id="PRO_5045843543" description="DUF4397 domain-containing protein" evidence="1">
    <location>
        <begin position="28"/>
        <end position="216"/>
    </location>
</feature>
<evidence type="ECO:0000313" key="3">
    <source>
        <dbReference type="Proteomes" id="UP001268542"/>
    </source>
</evidence>
<gene>
    <name evidence="2" type="ORF">RDV89_19595</name>
</gene>
<organism evidence="2 3">
    <name type="scientific">Nocardioides imazamoxiresistens</name>
    <dbReference type="NCBI Taxonomy" id="3231893"/>
    <lineage>
        <taxon>Bacteria</taxon>
        <taxon>Bacillati</taxon>
        <taxon>Actinomycetota</taxon>
        <taxon>Actinomycetes</taxon>
        <taxon>Propionibacteriales</taxon>
        <taxon>Nocardioidaceae</taxon>
        <taxon>Nocardioides</taxon>
    </lineage>
</organism>
<evidence type="ECO:0008006" key="4">
    <source>
        <dbReference type="Google" id="ProtNLM"/>
    </source>
</evidence>
<reference evidence="2 3" key="1">
    <citation type="submission" date="2023-08" db="EMBL/GenBank/DDBJ databases">
        <title>Nocardioides seae sp. nov., a bacterium isolated from a soil.</title>
        <authorList>
            <person name="Wang X."/>
        </authorList>
    </citation>
    <scope>NUCLEOTIDE SEQUENCE [LARGE SCALE GENOMIC DNA]</scope>
    <source>
        <strain evidence="2 3">YZH12</strain>
    </source>
</reference>
<protein>
    <recommendedName>
        <fullName evidence="4">DUF4397 domain-containing protein</fullName>
    </recommendedName>
</protein>
<keyword evidence="1" id="KW-0732">Signal</keyword>
<proteinExistence type="predicted"/>
<dbReference type="Proteomes" id="UP001268542">
    <property type="component" value="Unassembled WGS sequence"/>
</dbReference>
<evidence type="ECO:0000256" key="1">
    <source>
        <dbReference type="SAM" id="SignalP"/>
    </source>
</evidence>
<accession>A0ABU3Q1B1</accession>
<comment type="caution">
    <text evidence="2">The sequence shown here is derived from an EMBL/GenBank/DDBJ whole genome shotgun (WGS) entry which is preliminary data.</text>
</comment>
<feature type="signal peptide" evidence="1">
    <location>
        <begin position="1"/>
        <end position="27"/>
    </location>
</feature>
<keyword evidence="3" id="KW-1185">Reference proteome</keyword>